<feature type="transmembrane region" description="Helical" evidence="1">
    <location>
        <begin position="249"/>
        <end position="272"/>
    </location>
</feature>
<protein>
    <submittedName>
        <fullName evidence="3">Stage III sporulation protein AE</fullName>
    </submittedName>
</protein>
<dbReference type="STRING" id="937334.SAMN05444406_10663"/>
<dbReference type="AlphaFoldDB" id="A0A1I5U740"/>
<keyword evidence="2" id="KW-0732">Signal</keyword>
<feature type="transmembrane region" description="Helical" evidence="1">
    <location>
        <begin position="202"/>
        <end position="229"/>
    </location>
</feature>
<feature type="chain" id="PRO_5011482164" evidence="2">
    <location>
        <begin position="21"/>
        <end position="397"/>
    </location>
</feature>
<evidence type="ECO:0000313" key="3">
    <source>
        <dbReference type="EMBL" id="SFP91109.1"/>
    </source>
</evidence>
<feature type="transmembrane region" description="Helical" evidence="1">
    <location>
        <begin position="361"/>
        <end position="389"/>
    </location>
</feature>
<dbReference type="Pfam" id="PF09546">
    <property type="entry name" value="Spore_III_AE"/>
    <property type="match status" value="1"/>
</dbReference>
<organism evidence="3 4">
    <name type="scientific">Caldicoprobacter faecalis</name>
    <dbReference type="NCBI Taxonomy" id="937334"/>
    <lineage>
        <taxon>Bacteria</taxon>
        <taxon>Bacillati</taxon>
        <taxon>Bacillota</taxon>
        <taxon>Clostridia</taxon>
        <taxon>Caldicoprobacterales</taxon>
        <taxon>Caldicoprobacteraceae</taxon>
        <taxon>Caldicoprobacter</taxon>
    </lineage>
</organism>
<name>A0A1I5U740_9FIRM</name>
<keyword evidence="1" id="KW-1133">Transmembrane helix</keyword>
<sequence>MKACCIFLLFLMCLPVTAFAQPDTYGGPEDIREQMQLAIDRQLEGLNVERWDEFIEEIQQQGNPAFQEGNARDLIKKILTGEFSLNLRDFWIHITRIFYREVMANLGLMAKIIALAVVCGVLKNMQDSFQSVSAAEVAYFVCYMVVMLMVIHSIMSAMEIGRRAVDAMASFTQSFFPVLLALLVSVGGITSSALLNPTIGLLVGFMGMVLEHVMFPLILASVVIIMINHISDKVQLNRLSSLLKNVCEWALGLIFTVFVGALTVQGVMAASIDGISIRTAKFAVDTFVPVVGKMFAQAVDMVVNCSLLIKNAVGLMGLLVIASICLYPVLKILCVMAIYKLASAVLEPVTDKRIADCLNDIGNMMIIIAITVAGMAMVFFLAITLVIGVGNAATMMR</sequence>
<evidence type="ECO:0000313" key="4">
    <source>
        <dbReference type="Proteomes" id="UP000198577"/>
    </source>
</evidence>
<keyword evidence="1" id="KW-0472">Membrane</keyword>
<dbReference type="NCBIfam" id="TIGR02829">
    <property type="entry name" value="spore_III_AE"/>
    <property type="match status" value="1"/>
</dbReference>
<feature type="transmembrane region" description="Helical" evidence="1">
    <location>
        <begin position="134"/>
        <end position="155"/>
    </location>
</feature>
<dbReference type="OrthoDB" id="1706761at2"/>
<dbReference type="EMBL" id="FOXR01000006">
    <property type="protein sequence ID" value="SFP91109.1"/>
    <property type="molecule type" value="Genomic_DNA"/>
</dbReference>
<dbReference type="Proteomes" id="UP000198577">
    <property type="component" value="Unassembled WGS sequence"/>
</dbReference>
<keyword evidence="4" id="KW-1185">Reference proteome</keyword>
<keyword evidence="1" id="KW-0812">Transmembrane</keyword>
<evidence type="ECO:0000256" key="1">
    <source>
        <dbReference type="SAM" id="Phobius"/>
    </source>
</evidence>
<gene>
    <name evidence="3" type="ORF">SAMN05444406_10663</name>
</gene>
<accession>A0A1I5U740</accession>
<feature type="signal peptide" evidence="2">
    <location>
        <begin position="1"/>
        <end position="20"/>
    </location>
</feature>
<feature type="transmembrane region" description="Helical" evidence="1">
    <location>
        <begin position="175"/>
        <end position="195"/>
    </location>
</feature>
<reference evidence="3 4" key="1">
    <citation type="submission" date="2016-10" db="EMBL/GenBank/DDBJ databases">
        <authorList>
            <person name="de Groot N.N."/>
        </authorList>
    </citation>
    <scope>NUCLEOTIDE SEQUENCE [LARGE SCALE GENOMIC DNA]</scope>
    <source>
        <strain evidence="3 4">DSM 20678</strain>
    </source>
</reference>
<dbReference type="InterPro" id="IPR014194">
    <property type="entry name" value="Spore_III_AE"/>
</dbReference>
<proteinExistence type="predicted"/>
<feature type="transmembrane region" description="Helical" evidence="1">
    <location>
        <begin position="102"/>
        <end position="122"/>
    </location>
</feature>
<feature type="transmembrane region" description="Helical" evidence="1">
    <location>
        <begin position="318"/>
        <end position="341"/>
    </location>
</feature>
<dbReference type="RefSeq" id="WP_092282079.1">
    <property type="nucleotide sequence ID" value="NZ_FOXR01000006.1"/>
</dbReference>
<evidence type="ECO:0000256" key="2">
    <source>
        <dbReference type="SAM" id="SignalP"/>
    </source>
</evidence>